<evidence type="ECO:0000256" key="1">
    <source>
        <dbReference type="SAM" id="SignalP"/>
    </source>
</evidence>
<keyword evidence="4" id="KW-1185">Reference proteome</keyword>
<sequence length="337" mass="37164">MKQFLIYGLCGLLFLAWFLASGTARGADRLPGLPDGCGTRCHKSKVREQFVHGPVATDDCIACHRPTGKPHPDEQGAFRLVGEREKLCAVCHESKATKKVVHPPVAEGDCLACHDVHQSPYPMQLKAPGADLCFGCHNAKDFSAKHGHAPVAAGHCTRCHDPHQSDNPALLKAPGAQLCFSCHDKALTEGVSVHKPVAEGRCTDCHAPHGSPFPSMLKGEYPEEFYLPYKQANFELCFRCHTRELAQDRRTDTLTGFRNGDFNLHYVHVNRSDKGRSCKTCHDPHAAGQLRLIKERIPGFGSWDIPIHYTKTDTGGTCVVGCHKPKSYDRLRFVTNP</sequence>
<keyword evidence="1" id="KW-0732">Signal</keyword>
<accession>A0ABM8EH37</accession>
<dbReference type="SUPFAM" id="SSF48695">
    <property type="entry name" value="Multiheme cytochromes"/>
    <property type="match status" value="1"/>
</dbReference>
<dbReference type="EMBL" id="AP027151">
    <property type="protein sequence ID" value="BDV41746.1"/>
    <property type="molecule type" value="Genomic_DNA"/>
</dbReference>
<feature type="domain" description="Doubled CXXCH motif" evidence="2">
    <location>
        <begin position="148"/>
        <end position="186"/>
    </location>
</feature>
<gene>
    <name evidence="3" type="ORF">GURASL_06690</name>
</gene>
<name>A0ABM8EH37_9BACT</name>
<feature type="domain" description="Doubled CXXCH motif" evidence="2">
    <location>
        <begin position="52"/>
        <end position="96"/>
    </location>
</feature>
<dbReference type="Pfam" id="PF09699">
    <property type="entry name" value="Paired_CXXCH_1"/>
    <property type="match status" value="4"/>
</dbReference>
<dbReference type="PANTHER" id="PTHR39425">
    <property type="entry name" value="LIPOPROTEIN CYTOCHROME C"/>
    <property type="match status" value="1"/>
</dbReference>
<dbReference type="RefSeq" id="WP_282001768.1">
    <property type="nucleotide sequence ID" value="NZ_AP027151.1"/>
</dbReference>
<dbReference type="PANTHER" id="PTHR39425:SF1">
    <property type="entry name" value="CYTOCHROME C7-LIKE DOMAIN-CONTAINING PROTEIN"/>
    <property type="match status" value="1"/>
</dbReference>
<evidence type="ECO:0000313" key="3">
    <source>
        <dbReference type="EMBL" id="BDV41746.1"/>
    </source>
</evidence>
<protein>
    <submittedName>
        <fullName evidence="3">Cytochrome c</fullName>
    </submittedName>
</protein>
<dbReference type="InterPro" id="IPR036280">
    <property type="entry name" value="Multihaem_cyt_sf"/>
</dbReference>
<feature type="signal peptide" evidence="1">
    <location>
        <begin position="1"/>
        <end position="26"/>
    </location>
</feature>
<dbReference type="NCBIfam" id="TIGR01905">
    <property type="entry name" value="paired_CXXCH_1"/>
    <property type="match status" value="4"/>
</dbReference>
<reference evidence="3 4" key="1">
    <citation type="submission" date="2022-12" db="EMBL/GenBank/DDBJ databases">
        <title>Polyphasic characterization of Geotalea uranireducens NIT-SL11 newly isolated from a complex of sewage sludge and microbially reduced graphene oxide.</title>
        <authorList>
            <person name="Xie L."/>
            <person name="Yoshida N."/>
            <person name="Meng L."/>
        </authorList>
    </citation>
    <scope>NUCLEOTIDE SEQUENCE [LARGE SCALE GENOMIC DNA]</scope>
    <source>
        <strain evidence="3 4">NIT-SL11</strain>
    </source>
</reference>
<organism evidence="3 4">
    <name type="scientific">Geotalea uraniireducens</name>
    <dbReference type="NCBI Taxonomy" id="351604"/>
    <lineage>
        <taxon>Bacteria</taxon>
        <taxon>Pseudomonadati</taxon>
        <taxon>Thermodesulfobacteriota</taxon>
        <taxon>Desulfuromonadia</taxon>
        <taxon>Geobacterales</taxon>
        <taxon>Geobacteraceae</taxon>
        <taxon>Geotalea</taxon>
    </lineage>
</organism>
<evidence type="ECO:0000313" key="4">
    <source>
        <dbReference type="Proteomes" id="UP001317705"/>
    </source>
</evidence>
<feature type="domain" description="Doubled CXXCH motif" evidence="2">
    <location>
        <begin position="194"/>
        <end position="243"/>
    </location>
</feature>
<proteinExistence type="predicted"/>
<dbReference type="Gene3D" id="3.90.10.10">
    <property type="entry name" value="Cytochrome C3"/>
    <property type="match status" value="2"/>
</dbReference>
<feature type="chain" id="PRO_5045509411" evidence="1">
    <location>
        <begin position="27"/>
        <end position="337"/>
    </location>
</feature>
<dbReference type="InterPro" id="IPR010177">
    <property type="entry name" value="Paired_CXXCH_1"/>
</dbReference>
<feature type="domain" description="Doubled CXXCH motif" evidence="2">
    <location>
        <begin position="102"/>
        <end position="141"/>
    </location>
</feature>
<evidence type="ECO:0000259" key="2">
    <source>
        <dbReference type="Pfam" id="PF09699"/>
    </source>
</evidence>
<dbReference type="Proteomes" id="UP001317705">
    <property type="component" value="Chromosome"/>
</dbReference>